<evidence type="ECO:0000313" key="4">
    <source>
        <dbReference type="Proteomes" id="UP001530377"/>
    </source>
</evidence>
<feature type="domain" description="U-box" evidence="2">
    <location>
        <begin position="457"/>
        <end position="530"/>
    </location>
</feature>
<feature type="region of interest" description="Disordered" evidence="1">
    <location>
        <begin position="413"/>
        <end position="458"/>
    </location>
</feature>
<dbReference type="PANTHER" id="PTHR46573:SF1">
    <property type="entry name" value="WD REPEAT, SAM AND U-BOX DOMAIN-CONTAINING PROTEIN 1"/>
    <property type="match status" value="1"/>
</dbReference>
<sequence>MMPVQDNQDGGIAGLLLNHRRNRHQKSTISPASAGWGGTLTPSSPFGNQHVYARLSYGGSMSQVTSMATDHGASGDYHWSRSDQSYFDVTCPAYPLGTNNNIPRAKHIAPSGVAKSSGKNNDRQPPSKGRNIGRARRARPPLLQLSLYSKRMGGFVASHRQHHVKWPFGGVDSAASIIEKDDDRLIGKCSVNVQRVLCGKTPYFDEWCTLHRDGGDTRRTDGPDRVVAAMGRVRIVIEYEPTDPPPRPGDLCVFANVQSLRNGLYPIAPYSIRSTGRSSDGRANPSRRAPLTRRPKVYRVEEVVGDNVVLSHQTPDEGWTCTFEVHRYMLLCVERHQAAVEKYREQVLDLCDNLSQSPVVEVLAKTMETLPDEGLVHVGAELVGASLSLLGRWWETGLDGIVEDLIDGTNLDGRYSHFSDDEEKGDGTGDDKDAQVQRPVPPQADHLTETPHDERKPIPGMPYCPITGQQMIEPVVAADGHTYERYAIARWLETSSRSPLTGEILAHDKLVPNYLLLSSLDNVEKREEIP</sequence>
<keyword evidence="4" id="KW-1185">Reference proteome</keyword>
<dbReference type="SUPFAM" id="SSF57850">
    <property type="entry name" value="RING/U-box"/>
    <property type="match status" value="1"/>
</dbReference>
<dbReference type="SMART" id="SM00504">
    <property type="entry name" value="Ubox"/>
    <property type="match status" value="1"/>
</dbReference>
<dbReference type="PANTHER" id="PTHR46573">
    <property type="entry name" value="WD REPEAT, SAM AND U-BOX DOMAIN-CONTAINING PROTEIN 1"/>
    <property type="match status" value="1"/>
</dbReference>
<evidence type="ECO:0000259" key="2">
    <source>
        <dbReference type="PROSITE" id="PS51698"/>
    </source>
</evidence>
<reference evidence="3 4" key="1">
    <citation type="submission" date="2024-10" db="EMBL/GenBank/DDBJ databases">
        <title>Updated reference genomes for cyclostephanoid diatoms.</title>
        <authorList>
            <person name="Roberts W.R."/>
            <person name="Alverson A.J."/>
        </authorList>
    </citation>
    <scope>NUCLEOTIDE SEQUENCE [LARGE SCALE GENOMIC DNA]</scope>
    <source>
        <strain evidence="3 4">AJA228-03</strain>
    </source>
</reference>
<dbReference type="Pfam" id="PF04564">
    <property type="entry name" value="U-box"/>
    <property type="match status" value="1"/>
</dbReference>
<dbReference type="InterPro" id="IPR003613">
    <property type="entry name" value="Ubox_domain"/>
</dbReference>
<comment type="caution">
    <text evidence="3">The sequence shown here is derived from an EMBL/GenBank/DDBJ whole genome shotgun (WGS) entry which is preliminary data.</text>
</comment>
<organism evidence="3 4">
    <name type="scientific">Cyclostephanos tholiformis</name>
    <dbReference type="NCBI Taxonomy" id="382380"/>
    <lineage>
        <taxon>Eukaryota</taxon>
        <taxon>Sar</taxon>
        <taxon>Stramenopiles</taxon>
        <taxon>Ochrophyta</taxon>
        <taxon>Bacillariophyta</taxon>
        <taxon>Coscinodiscophyceae</taxon>
        <taxon>Thalassiosirophycidae</taxon>
        <taxon>Stephanodiscales</taxon>
        <taxon>Stephanodiscaceae</taxon>
        <taxon>Cyclostephanos</taxon>
    </lineage>
</organism>
<proteinExistence type="predicted"/>
<protein>
    <recommendedName>
        <fullName evidence="2">U-box domain-containing protein</fullName>
    </recommendedName>
</protein>
<feature type="compositionally biased region" description="Basic and acidic residues" evidence="1">
    <location>
        <begin position="414"/>
        <end position="435"/>
    </location>
</feature>
<name>A0ABD3R818_9STRA</name>
<dbReference type="CDD" id="cd16655">
    <property type="entry name" value="RING-Ubox_WDSUB1-like"/>
    <property type="match status" value="1"/>
</dbReference>
<feature type="compositionally biased region" description="Basic and acidic residues" evidence="1">
    <location>
        <begin position="446"/>
        <end position="457"/>
    </location>
</feature>
<dbReference type="EMBL" id="JALLPB020000632">
    <property type="protein sequence ID" value="KAL3807396.1"/>
    <property type="molecule type" value="Genomic_DNA"/>
</dbReference>
<dbReference type="Proteomes" id="UP001530377">
    <property type="component" value="Unassembled WGS sequence"/>
</dbReference>
<evidence type="ECO:0000313" key="3">
    <source>
        <dbReference type="EMBL" id="KAL3807396.1"/>
    </source>
</evidence>
<dbReference type="InterPro" id="IPR052085">
    <property type="entry name" value="WD-SAM-U-box"/>
</dbReference>
<dbReference type="PROSITE" id="PS51698">
    <property type="entry name" value="U_BOX"/>
    <property type="match status" value="1"/>
</dbReference>
<dbReference type="Gene3D" id="3.30.40.10">
    <property type="entry name" value="Zinc/RING finger domain, C3HC4 (zinc finger)"/>
    <property type="match status" value="1"/>
</dbReference>
<accession>A0ABD3R818</accession>
<evidence type="ECO:0000256" key="1">
    <source>
        <dbReference type="SAM" id="MobiDB-lite"/>
    </source>
</evidence>
<gene>
    <name evidence="3" type="ORF">ACHAXA_006664</name>
</gene>
<feature type="region of interest" description="Disordered" evidence="1">
    <location>
        <begin position="102"/>
        <end position="136"/>
    </location>
</feature>
<dbReference type="InterPro" id="IPR013083">
    <property type="entry name" value="Znf_RING/FYVE/PHD"/>
</dbReference>
<dbReference type="AlphaFoldDB" id="A0ABD3R818"/>